<accession>A0A0B7FMD7</accession>
<name>A0A0B7FMD7_THACB</name>
<keyword evidence="2" id="KW-1185">Reference proteome</keyword>
<dbReference type="EMBL" id="LN679102">
    <property type="protein sequence ID" value="CEL57352.1"/>
    <property type="molecule type" value="Genomic_DNA"/>
</dbReference>
<proteinExistence type="predicted"/>
<dbReference type="AlphaFoldDB" id="A0A0B7FMD7"/>
<organism evidence="1 2">
    <name type="scientific">Thanatephorus cucumeris (strain AG1-IB / isolate 7/3/14)</name>
    <name type="common">Lettuce bottom rot fungus</name>
    <name type="synonym">Rhizoctonia solani</name>
    <dbReference type="NCBI Taxonomy" id="1108050"/>
    <lineage>
        <taxon>Eukaryota</taxon>
        <taxon>Fungi</taxon>
        <taxon>Dikarya</taxon>
        <taxon>Basidiomycota</taxon>
        <taxon>Agaricomycotina</taxon>
        <taxon>Agaricomycetes</taxon>
        <taxon>Cantharellales</taxon>
        <taxon>Ceratobasidiaceae</taxon>
        <taxon>Rhizoctonia</taxon>
        <taxon>Rhizoctonia solani AG-1</taxon>
    </lineage>
</organism>
<evidence type="ECO:0000313" key="2">
    <source>
        <dbReference type="Proteomes" id="UP000059188"/>
    </source>
</evidence>
<dbReference type="OrthoDB" id="3223751at2759"/>
<gene>
    <name evidence="1" type="ORF">RSOLAG1IB_02091</name>
</gene>
<reference evidence="1 2" key="1">
    <citation type="submission" date="2014-11" db="EMBL/GenBank/DDBJ databases">
        <authorList>
            <person name="Wibberg Daniel"/>
        </authorList>
    </citation>
    <scope>NUCLEOTIDE SEQUENCE [LARGE SCALE GENOMIC DNA]</scope>
    <source>
        <strain evidence="1">Rhizoctonia solani AG1-IB 7/3/14</strain>
    </source>
</reference>
<sequence length="394" mass="43959">MQSRTNTVGNATSSRARPVSMAFSTIEHDLSSSNNRADTNLARRSTVIEGETLPQVDPEFAYPDGNIELKVTSHIFWVHEFQLGKFIKIAELIRQARDRGEITAGPERRVKVHIKCTGRLGSKDIRHTLRVIYSSFVSGHAPPAFDAVTLISTLRVSTVYQNIDLRNFSISQLQSRFILSPIHRIALSDELSLPDWEAPAFVELCRRPEPISQKEASVLGMVRTVELARLREAEQRHQYVGLVHQATTDPFLSTDGNLKRDRLQEVADQTLKHTSLPTCDCHAQIDNGRSDGASMRTWFGATEVNYSRRNSSIYGSSASTTSGTLSVIRCEIHQLAPPIASESRELYKHLSGALGKLAALKQKVSAKVRGLPGENKEYSVENEIKQASWVRKQD</sequence>
<protein>
    <submittedName>
        <fullName evidence="1">Uncharacterized protein</fullName>
    </submittedName>
</protein>
<evidence type="ECO:0000313" key="1">
    <source>
        <dbReference type="EMBL" id="CEL57352.1"/>
    </source>
</evidence>
<dbReference type="Proteomes" id="UP000059188">
    <property type="component" value="Unassembled WGS sequence"/>
</dbReference>